<evidence type="ECO:0000259" key="4">
    <source>
        <dbReference type="SMART" id="SM00922"/>
    </source>
</evidence>
<sequence>MKIRDIRTHLLKAPLGDKRFYSSQAAFPARTSLLVEVIAEDGRVGWGEGGQWGPTEPPAAVIEQIFKPMLIGRSVHDVTRIWEELYGYTRDFARRGPYLEAQSALDVALWDLKGQDLGVPIHSLFGGAFRDSVPAYATGCYYRGADVHDEAAVLEALKKEAASYVEAGFSILKIKTGLWPVDKDAKRIAAVREAVGPDIALLSDANHAYRASDALRVGRILEEYGYLMFEEPVPPEDLDGYRRLRSSLNIAIAGGECEYTRWGFRDLIVGGTLDIVQPDISVAGGLSEFAKILALATAYNLMVLPHVWGSGIALAASLQALAIIPESPYRAFPLPFETEPIVEFDRNPNPLRDDLITTPFSLVDGRLPVPQKPGLGVEVNREVLKKYTT</sequence>
<dbReference type="Proteomes" id="UP000192343">
    <property type="component" value="Unassembled WGS sequence"/>
</dbReference>
<keyword evidence="6" id="KW-1185">Reference proteome</keyword>
<dbReference type="InterPro" id="IPR029065">
    <property type="entry name" value="Enolase_C-like"/>
</dbReference>
<dbReference type="GO" id="GO:0016052">
    <property type="term" value="P:carbohydrate catabolic process"/>
    <property type="evidence" value="ECO:0007669"/>
    <property type="project" value="TreeGrafter"/>
</dbReference>
<dbReference type="PANTHER" id="PTHR13794">
    <property type="entry name" value="ENOLASE SUPERFAMILY, MANDELATE RACEMASE"/>
    <property type="match status" value="1"/>
</dbReference>
<evidence type="ECO:0000256" key="3">
    <source>
        <dbReference type="ARBA" id="ARBA00022842"/>
    </source>
</evidence>
<dbReference type="InterPro" id="IPR018110">
    <property type="entry name" value="Mandel_Rmase/mucon_lact_enz_CS"/>
</dbReference>
<accession>A0A1Y1RTA3</accession>
<proteinExistence type="predicted"/>
<keyword evidence="3" id="KW-0460">Magnesium</keyword>
<dbReference type="GO" id="GO:0009063">
    <property type="term" value="P:amino acid catabolic process"/>
    <property type="evidence" value="ECO:0007669"/>
    <property type="project" value="InterPro"/>
</dbReference>
<evidence type="ECO:0000256" key="1">
    <source>
        <dbReference type="ARBA" id="ARBA00001946"/>
    </source>
</evidence>
<keyword evidence="2" id="KW-0479">Metal-binding</keyword>
<comment type="caution">
    <text evidence="5">The sequence shown here is derived from an EMBL/GenBank/DDBJ whole genome shotgun (WGS) entry which is preliminary data.</text>
</comment>
<dbReference type="AlphaFoldDB" id="A0A1Y1RTA3"/>
<dbReference type="InterPro" id="IPR029017">
    <property type="entry name" value="Enolase-like_N"/>
</dbReference>
<dbReference type="EMBL" id="MWQY01000031">
    <property type="protein sequence ID" value="ORC30338.1"/>
    <property type="molecule type" value="Genomic_DNA"/>
</dbReference>
<evidence type="ECO:0000256" key="2">
    <source>
        <dbReference type="ARBA" id="ARBA00022723"/>
    </source>
</evidence>
<dbReference type="OrthoDB" id="9775391at2"/>
<dbReference type="SUPFAM" id="SSF54826">
    <property type="entry name" value="Enolase N-terminal domain-like"/>
    <property type="match status" value="1"/>
</dbReference>
<dbReference type="SMART" id="SM00922">
    <property type="entry name" value="MR_MLE"/>
    <property type="match status" value="1"/>
</dbReference>
<dbReference type="SFLD" id="SFLDG00179">
    <property type="entry name" value="mandelate_racemase"/>
    <property type="match status" value="1"/>
</dbReference>
<dbReference type="RefSeq" id="WP_083052937.1">
    <property type="nucleotide sequence ID" value="NZ_MWQY01000031.1"/>
</dbReference>
<dbReference type="GO" id="GO:0016836">
    <property type="term" value="F:hydro-lyase activity"/>
    <property type="evidence" value="ECO:0007669"/>
    <property type="project" value="TreeGrafter"/>
</dbReference>
<dbReference type="STRING" id="1963862.B4O97_18140"/>
<dbReference type="InterPro" id="IPR013341">
    <property type="entry name" value="Mandelate_racemase_N_dom"/>
</dbReference>
<evidence type="ECO:0000313" key="6">
    <source>
        <dbReference type="Proteomes" id="UP000192343"/>
    </source>
</evidence>
<comment type="cofactor">
    <cofactor evidence="1">
        <name>Mg(2+)</name>
        <dbReference type="ChEBI" id="CHEBI:18420"/>
    </cofactor>
</comment>
<dbReference type="InterPro" id="IPR046945">
    <property type="entry name" value="RHMD-like"/>
</dbReference>
<dbReference type="SUPFAM" id="SSF51604">
    <property type="entry name" value="Enolase C-terminal domain-like"/>
    <property type="match status" value="1"/>
</dbReference>
<dbReference type="GO" id="GO:0000287">
    <property type="term" value="F:magnesium ion binding"/>
    <property type="evidence" value="ECO:0007669"/>
    <property type="project" value="TreeGrafter"/>
</dbReference>
<reference evidence="5 6" key="1">
    <citation type="submission" date="2017-03" db="EMBL/GenBank/DDBJ databases">
        <title>Draft Genome sequence of Marispirochaeta sp. strain JC444.</title>
        <authorList>
            <person name="Shivani Y."/>
            <person name="Subhash Y."/>
            <person name="Sasikala C."/>
            <person name="Ramana C."/>
        </authorList>
    </citation>
    <scope>NUCLEOTIDE SEQUENCE [LARGE SCALE GENOMIC DNA]</scope>
    <source>
        <strain evidence="5 6">JC444</strain>
    </source>
</reference>
<gene>
    <name evidence="5" type="ORF">B4O97_18140</name>
</gene>
<name>A0A1Y1RTA3_9SPIO</name>
<dbReference type="Gene3D" id="3.20.20.120">
    <property type="entry name" value="Enolase-like C-terminal domain"/>
    <property type="match status" value="1"/>
</dbReference>
<evidence type="ECO:0000313" key="5">
    <source>
        <dbReference type="EMBL" id="ORC30338.1"/>
    </source>
</evidence>
<protein>
    <submittedName>
        <fullName evidence="5">Mandelate racemase</fullName>
    </submittedName>
</protein>
<dbReference type="Pfam" id="PF02746">
    <property type="entry name" value="MR_MLE_N"/>
    <property type="match status" value="1"/>
</dbReference>
<dbReference type="Gene3D" id="3.30.390.10">
    <property type="entry name" value="Enolase-like, N-terminal domain"/>
    <property type="match status" value="1"/>
</dbReference>
<dbReference type="InterPro" id="IPR013342">
    <property type="entry name" value="Mandelate_racemase_C"/>
</dbReference>
<dbReference type="SFLD" id="SFLDS00001">
    <property type="entry name" value="Enolase"/>
    <property type="match status" value="1"/>
</dbReference>
<dbReference type="PROSITE" id="PS00908">
    <property type="entry name" value="MR_MLE_1"/>
    <property type="match status" value="1"/>
</dbReference>
<dbReference type="CDD" id="cd03316">
    <property type="entry name" value="MR_like"/>
    <property type="match status" value="1"/>
</dbReference>
<dbReference type="InterPro" id="IPR036849">
    <property type="entry name" value="Enolase-like_C_sf"/>
</dbReference>
<dbReference type="PANTHER" id="PTHR13794:SF58">
    <property type="entry name" value="MITOCHONDRIAL ENOLASE SUPERFAMILY MEMBER 1"/>
    <property type="match status" value="1"/>
</dbReference>
<dbReference type="Pfam" id="PF13378">
    <property type="entry name" value="MR_MLE_C"/>
    <property type="match status" value="1"/>
</dbReference>
<organism evidence="5 6">
    <name type="scientific">Marispirochaeta aestuarii</name>
    <dbReference type="NCBI Taxonomy" id="1963862"/>
    <lineage>
        <taxon>Bacteria</taxon>
        <taxon>Pseudomonadati</taxon>
        <taxon>Spirochaetota</taxon>
        <taxon>Spirochaetia</taxon>
        <taxon>Spirochaetales</taxon>
        <taxon>Spirochaetaceae</taxon>
        <taxon>Marispirochaeta</taxon>
    </lineage>
</organism>
<feature type="domain" description="Mandelate racemase/muconate lactonizing enzyme C-terminal" evidence="4">
    <location>
        <begin position="154"/>
        <end position="251"/>
    </location>
</feature>